<evidence type="ECO:0000256" key="5">
    <source>
        <dbReference type="ARBA" id="ARBA00022989"/>
    </source>
</evidence>
<feature type="transmembrane region" description="Helical" evidence="7">
    <location>
        <begin position="177"/>
        <end position="199"/>
    </location>
</feature>
<evidence type="ECO:0000256" key="3">
    <source>
        <dbReference type="ARBA" id="ARBA00022475"/>
    </source>
</evidence>
<keyword evidence="5 7" id="KW-1133">Transmembrane helix</keyword>
<dbReference type="Gene3D" id="1.20.81.30">
    <property type="entry name" value="Type II secretion system (T2SS), domain F"/>
    <property type="match status" value="2"/>
</dbReference>
<dbReference type="PANTHER" id="PTHR30012">
    <property type="entry name" value="GENERAL SECRETION PATHWAY PROTEIN"/>
    <property type="match status" value="1"/>
</dbReference>
<evidence type="ECO:0000256" key="1">
    <source>
        <dbReference type="ARBA" id="ARBA00004651"/>
    </source>
</evidence>
<dbReference type="PRINTS" id="PR00812">
    <property type="entry name" value="BCTERIALGSPF"/>
</dbReference>
<evidence type="ECO:0000313" key="10">
    <source>
        <dbReference type="Proteomes" id="UP000007564"/>
    </source>
</evidence>
<evidence type="ECO:0000256" key="7">
    <source>
        <dbReference type="SAM" id="Phobius"/>
    </source>
</evidence>
<dbReference type="KEGG" id="bbh:BN112_2660"/>
<keyword evidence="4 7" id="KW-0812">Transmembrane</keyword>
<evidence type="ECO:0000256" key="4">
    <source>
        <dbReference type="ARBA" id="ARBA00022692"/>
    </source>
</evidence>
<feature type="transmembrane region" description="Helical" evidence="7">
    <location>
        <begin position="384"/>
        <end position="408"/>
    </location>
</feature>
<keyword evidence="3" id="KW-1003">Cell membrane</keyword>
<dbReference type="PANTHER" id="PTHR30012:SF0">
    <property type="entry name" value="TYPE II SECRETION SYSTEM PROTEIN F-RELATED"/>
    <property type="match status" value="1"/>
</dbReference>
<comment type="similarity">
    <text evidence="2">Belongs to the GSP F family.</text>
</comment>
<name>A0A0C6P7F7_BORBO</name>
<feature type="transmembrane region" description="Helical" evidence="7">
    <location>
        <begin position="234"/>
        <end position="252"/>
    </location>
</feature>
<accession>A0A0C6P7F7</accession>
<dbReference type="Pfam" id="PF00482">
    <property type="entry name" value="T2SSF"/>
    <property type="match status" value="2"/>
</dbReference>
<comment type="subcellular location">
    <subcellularLocation>
        <location evidence="1">Cell membrane</location>
        <topology evidence="1">Multi-pass membrane protein</topology>
    </subcellularLocation>
</comment>
<feature type="domain" description="Type II secretion system protein GspF" evidence="8">
    <location>
        <begin position="76"/>
        <end position="200"/>
    </location>
</feature>
<evidence type="ECO:0000256" key="2">
    <source>
        <dbReference type="ARBA" id="ARBA00005745"/>
    </source>
</evidence>
<gene>
    <name evidence="9" type="ORF">BN112_2660</name>
</gene>
<dbReference type="InterPro" id="IPR003004">
    <property type="entry name" value="GspF/PilC"/>
</dbReference>
<dbReference type="InterPro" id="IPR042094">
    <property type="entry name" value="T2SS_GspF_sf"/>
</dbReference>
<protein>
    <submittedName>
        <fullName evidence="9">Putative type II secretion system protein</fullName>
    </submittedName>
</protein>
<dbReference type="OrthoDB" id="9805682at2"/>
<evidence type="ECO:0000313" key="9">
    <source>
        <dbReference type="EMBL" id="CCJ54577.1"/>
    </source>
</evidence>
<dbReference type="EMBL" id="HE965806">
    <property type="protein sequence ID" value="CCJ54577.1"/>
    <property type="molecule type" value="Genomic_DNA"/>
</dbReference>
<dbReference type="Proteomes" id="UP000007564">
    <property type="component" value="Chromosome"/>
</dbReference>
<dbReference type="AlphaFoldDB" id="A0A0C6P7F7"/>
<reference evidence="9 10" key="1">
    <citation type="journal article" date="2012" name="BMC Genomics">
        <title>Comparative genomics of the classical Bordetella subspecies: the evolution and exchange of virulence-associated diversity amongst closely related pathogens.</title>
        <authorList>
            <person name="Park J."/>
            <person name="Zhang Y."/>
            <person name="Buboltz A.M."/>
            <person name="Zhang X."/>
            <person name="Schuster S.C."/>
            <person name="Ahuja U."/>
            <person name="Liu M."/>
            <person name="Miller J.F."/>
            <person name="Sebaihia M."/>
            <person name="Bentley S.D."/>
            <person name="Parkhill J."/>
            <person name="Harvill E.T."/>
        </authorList>
    </citation>
    <scope>NUCLEOTIDE SEQUENCE [LARGE SCALE GENOMIC DNA]</scope>
    <source>
        <strain evidence="9 10">253</strain>
    </source>
</reference>
<feature type="transmembrane region" description="Helical" evidence="7">
    <location>
        <begin position="272"/>
        <end position="293"/>
    </location>
</feature>
<sequence length="417" mass="46597">MNLYYYRLLLPNGKLRSGLVKLSVERDASARLWLERQYGATVVRLRRMPRWAAEAHRSVSDVFRPGIRPKELSGMLRDLAVMTGSGIPLLEAVRTVSEENASKRSNVARVGKRLLEDLDAGAPISEAVGRQPDIFPETVRNLILIGDETGSMDRMLLESAEHLERIAAMKADTRQALIYPAFVFLAIFGAAGFWIHYVIPNLVGLFQQMNAKLPALTIAVLDGAAWLTRHFGKVTVGMVVLFVSLWLAWRYFRPMRRAGFYLLHRLPVSRVIVTSSGLAFFAEYMAILIHAGLDVVKSLSILGRAIGDDYYRDRIVAIRQIMERGEGISTAMRHVGGFPPIMMRMIAVGEETGTLDRQLSYLAKEYGTRLARVIAMLSEVIKPLVILIAGAMFTLLIVALLLPVYDLVRQSMAARPM</sequence>
<proteinExistence type="inferred from homology"/>
<dbReference type="GO" id="GO:0005886">
    <property type="term" value="C:plasma membrane"/>
    <property type="evidence" value="ECO:0007669"/>
    <property type="project" value="UniProtKB-SubCell"/>
</dbReference>
<evidence type="ECO:0000256" key="6">
    <source>
        <dbReference type="ARBA" id="ARBA00023136"/>
    </source>
</evidence>
<dbReference type="RefSeq" id="WP_015064524.1">
    <property type="nucleotide sequence ID" value="NC_019382.1"/>
</dbReference>
<dbReference type="InterPro" id="IPR018076">
    <property type="entry name" value="T2SS_GspF_dom"/>
</dbReference>
<feature type="domain" description="Type II secretion system protein GspF" evidence="8">
    <location>
        <begin position="281"/>
        <end position="403"/>
    </location>
</feature>
<evidence type="ECO:0000259" key="8">
    <source>
        <dbReference type="Pfam" id="PF00482"/>
    </source>
</evidence>
<keyword evidence="6 7" id="KW-0472">Membrane</keyword>
<organism evidence="9 10">
    <name type="scientific">Bordetella bronchiseptica 253</name>
    <dbReference type="NCBI Taxonomy" id="568707"/>
    <lineage>
        <taxon>Bacteria</taxon>
        <taxon>Pseudomonadati</taxon>
        <taxon>Pseudomonadota</taxon>
        <taxon>Betaproteobacteria</taxon>
        <taxon>Burkholderiales</taxon>
        <taxon>Alcaligenaceae</taxon>
        <taxon>Bordetella</taxon>
    </lineage>
</organism>
<dbReference type="HOGENOM" id="CLU_035032_2_0_4"/>